<sequence length="95" mass="10012">MINLLPRRDLAEAGESLEEGGEFRARLWLFVSFLIAAGAVAGSVAVLVSATQQKDLAGMGVGSVLQCGFILLGSIVFWAFRSGESSSSGYGYITH</sequence>
<evidence type="ECO:0000256" key="2">
    <source>
        <dbReference type="ARBA" id="ARBA00005335"/>
    </source>
</evidence>
<accession>A0A2P6U516</accession>
<dbReference type="Proteomes" id="UP000239899">
    <property type="component" value="Unassembled WGS sequence"/>
</dbReference>
<evidence type="ECO:0000256" key="1">
    <source>
        <dbReference type="ARBA" id="ARBA00004141"/>
    </source>
</evidence>
<evidence type="ECO:0000256" key="6">
    <source>
        <dbReference type="SAM" id="Phobius"/>
    </source>
</evidence>
<dbReference type="AlphaFoldDB" id="A0A2P6U516"/>
<evidence type="ECO:0000256" key="3">
    <source>
        <dbReference type="ARBA" id="ARBA00022692"/>
    </source>
</evidence>
<comment type="subcellular location">
    <subcellularLocation>
        <location evidence="1">Membrane</location>
        <topology evidence="1">Multi-pass membrane protein</topology>
    </subcellularLocation>
</comment>
<feature type="transmembrane region" description="Helical" evidence="6">
    <location>
        <begin position="56"/>
        <end position="80"/>
    </location>
</feature>
<keyword evidence="3 6" id="KW-0812">Transmembrane</keyword>
<evidence type="ECO:0000313" key="7">
    <source>
        <dbReference type="EMBL" id="PRW61410.1"/>
    </source>
</evidence>
<comment type="similarity">
    <text evidence="2">Belongs to the UPF0220 family.</text>
</comment>
<evidence type="ECO:0000313" key="8">
    <source>
        <dbReference type="Proteomes" id="UP000239899"/>
    </source>
</evidence>
<gene>
    <name evidence="7" type="ORF">C2E21_0316</name>
</gene>
<organism evidence="7 8">
    <name type="scientific">Chlorella sorokiniana</name>
    <name type="common">Freshwater green alga</name>
    <dbReference type="NCBI Taxonomy" id="3076"/>
    <lineage>
        <taxon>Eukaryota</taxon>
        <taxon>Viridiplantae</taxon>
        <taxon>Chlorophyta</taxon>
        <taxon>core chlorophytes</taxon>
        <taxon>Trebouxiophyceae</taxon>
        <taxon>Chlorellales</taxon>
        <taxon>Chlorellaceae</taxon>
        <taxon>Chlorella clade</taxon>
        <taxon>Chlorella</taxon>
    </lineage>
</organism>
<feature type="transmembrane region" description="Helical" evidence="6">
    <location>
        <begin position="27"/>
        <end position="50"/>
    </location>
</feature>
<proteinExistence type="inferred from homology"/>
<keyword evidence="4 6" id="KW-1133">Transmembrane helix</keyword>
<dbReference type="InterPro" id="IPR007919">
    <property type="entry name" value="UPF0220"/>
</dbReference>
<protein>
    <submittedName>
        <fullName evidence="7">Salt tolerant</fullName>
    </submittedName>
</protein>
<keyword evidence="8" id="KW-1185">Reference proteome</keyword>
<dbReference type="PANTHER" id="PTHR13180">
    <property type="entry name" value="SMALL MEMBRANE PROTEIN-RELATED"/>
    <property type="match status" value="1"/>
</dbReference>
<dbReference type="EMBL" id="LHPG02000001">
    <property type="protein sequence ID" value="PRW61410.1"/>
    <property type="molecule type" value="Genomic_DNA"/>
</dbReference>
<evidence type="ECO:0000256" key="5">
    <source>
        <dbReference type="ARBA" id="ARBA00023136"/>
    </source>
</evidence>
<comment type="caution">
    <text evidence="7">The sequence shown here is derived from an EMBL/GenBank/DDBJ whole genome shotgun (WGS) entry which is preliminary data.</text>
</comment>
<name>A0A2P6U516_CHLSO</name>
<evidence type="ECO:0000256" key="4">
    <source>
        <dbReference type="ARBA" id="ARBA00022989"/>
    </source>
</evidence>
<dbReference type="OrthoDB" id="512033at2759"/>
<reference evidence="7 8" key="1">
    <citation type="journal article" date="2018" name="Plant J.">
        <title>Genome sequences of Chlorella sorokiniana UTEX 1602 and Micractinium conductrix SAG 241.80: implications to maltose excretion by a green alga.</title>
        <authorList>
            <person name="Arriola M.B."/>
            <person name="Velmurugan N."/>
            <person name="Zhang Y."/>
            <person name="Plunkett M.H."/>
            <person name="Hondzo H."/>
            <person name="Barney B.M."/>
        </authorList>
    </citation>
    <scope>NUCLEOTIDE SEQUENCE [LARGE SCALE GENOMIC DNA]</scope>
    <source>
        <strain evidence="8">UTEX 1602</strain>
    </source>
</reference>
<dbReference type="GO" id="GO:0016020">
    <property type="term" value="C:membrane"/>
    <property type="evidence" value="ECO:0007669"/>
    <property type="project" value="UniProtKB-SubCell"/>
</dbReference>
<dbReference type="Pfam" id="PF05255">
    <property type="entry name" value="UPF0220"/>
    <property type="match status" value="1"/>
</dbReference>
<keyword evidence="5 6" id="KW-0472">Membrane</keyword>